<dbReference type="GO" id="GO:0005819">
    <property type="term" value="C:spindle"/>
    <property type="evidence" value="ECO:0007669"/>
    <property type="project" value="UniProtKB-SubCell"/>
</dbReference>
<dbReference type="GO" id="GO:0008017">
    <property type="term" value="F:microtubule binding"/>
    <property type="evidence" value="ECO:0007669"/>
    <property type="project" value="TreeGrafter"/>
</dbReference>
<feature type="compositionally biased region" description="Polar residues" evidence="6">
    <location>
        <begin position="245"/>
        <end position="267"/>
    </location>
</feature>
<name>A0AAD5TY27_9FUNG</name>
<dbReference type="GO" id="GO:0051301">
    <property type="term" value="P:cell division"/>
    <property type="evidence" value="ECO:0007669"/>
    <property type="project" value="UniProtKB-KW"/>
</dbReference>
<feature type="compositionally biased region" description="Low complexity" evidence="6">
    <location>
        <begin position="202"/>
        <end position="223"/>
    </location>
</feature>
<reference evidence="8" key="1">
    <citation type="submission" date="2020-05" db="EMBL/GenBank/DDBJ databases">
        <title>Phylogenomic resolution of chytrid fungi.</title>
        <authorList>
            <person name="Stajich J.E."/>
            <person name="Amses K."/>
            <person name="Simmons R."/>
            <person name="Seto K."/>
            <person name="Myers J."/>
            <person name="Bonds A."/>
            <person name="Quandt C.A."/>
            <person name="Barry K."/>
            <person name="Liu P."/>
            <person name="Grigoriev I."/>
            <person name="Longcore J.E."/>
            <person name="James T.Y."/>
        </authorList>
    </citation>
    <scope>NUCLEOTIDE SEQUENCE</scope>
    <source>
        <strain evidence="8">JEL0476</strain>
    </source>
</reference>
<dbReference type="InterPro" id="IPR024395">
    <property type="entry name" value="CLASP_N_dom"/>
</dbReference>
<dbReference type="Pfam" id="PF12348">
    <property type="entry name" value="CLASP_N"/>
    <property type="match status" value="1"/>
</dbReference>
<keyword evidence="5" id="KW-0131">Cell cycle</keyword>
<dbReference type="Proteomes" id="UP001211065">
    <property type="component" value="Unassembled WGS sequence"/>
</dbReference>
<dbReference type="AlphaFoldDB" id="A0AAD5TY27"/>
<keyword evidence="9" id="KW-1185">Reference proteome</keyword>
<dbReference type="GO" id="GO:0005881">
    <property type="term" value="C:cytoplasmic microtubule"/>
    <property type="evidence" value="ECO:0007669"/>
    <property type="project" value="TreeGrafter"/>
</dbReference>
<gene>
    <name evidence="8" type="ORF">HK099_006304</name>
</gene>
<evidence type="ECO:0000256" key="3">
    <source>
        <dbReference type="ARBA" id="ARBA00022618"/>
    </source>
</evidence>
<protein>
    <recommendedName>
        <fullName evidence="7">CLASP N-terminal domain-containing protein</fullName>
    </recommendedName>
</protein>
<feature type="compositionally biased region" description="Polar residues" evidence="6">
    <location>
        <begin position="887"/>
        <end position="896"/>
    </location>
</feature>
<evidence type="ECO:0000256" key="5">
    <source>
        <dbReference type="ARBA" id="ARBA00022776"/>
    </source>
</evidence>
<dbReference type="PANTHER" id="PTHR21567:SF9">
    <property type="entry name" value="CLIP-ASSOCIATING PROTEIN"/>
    <property type="match status" value="1"/>
</dbReference>
<comment type="caution">
    <text evidence="8">The sequence shown here is derived from an EMBL/GenBank/DDBJ whole genome shotgun (WGS) entry which is preliminary data.</text>
</comment>
<dbReference type="GO" id="GO:0000278">
    <property type="term" value="P:mitotic cell cycle"/>
    <property type="evidence" value="ECO:0007669"/>
    <property type="project" value="UniProtKB-ARBA"/>
</dbReference>
<dbReference type="InterPro" id="IPR011989">
    <property type="entry name" value="ARM-like"/>
</dbReference>
<sequence length="1144" mass="130551">MNDVFEQKESEQNWEKFEKELQKVSEWILNDFDILNIKKIKTPIVNSIQSERTRLSRTAMILIKDLSAAYAEQFEQISDIFLPVVLKNCAKANNVYVNTAFETMLASIENSKVPNLLPHILDVLNNANKILRLKATACLVKIMEVNDADNLFTRLDLVEQSIRISIMDRDDKVCCVTKFISSLNEQAKKYLKLNIANISYNNNIPNKNQSPKKSQPKSVKTKSILSHTHSQKTSSMYNRVLVEEQGSSNQSKLARQNTFDVAPRSKSTTSLISIDEPLTRVRTLSSVPSHHQSQPILNRLHTFSNTSHKLDSGAQRVLLPDGSGSVGNLQRKQLNSKTNAKPLRVSRPVSPADSDTSSPEVKLRRHATQFSAASSVSIGVKRSINSLSSVNSGSGDFDATIYNNLKNFDWAVRCKGMERLKEFFIFSSEHEIRQQKMKWFELITIGFHDLHPKVLHTTILAIICLFKRQELFNSEDWPVEYLDHLLPKFAIVYSLFKTRSFILESGNNFFHLIKERYRGELILRCIERLFGLSEYNTNFRLKIELLNFLSTFVVEDMIHYFQIKNSNFLGKLSTFSSDSDHQIQKGVRMVLGMVHYSLQEELFFSYFLELLTSQQRKSFSLLFGGNLIKDHSIIEKYKKELKKSFVDSGKSRNSFEVTLKDNLTNSVSSLNSTPSKLRQPTRLSYHQSATSTTAVLNDSKLISPLVANSTTEQESESEAECVAVEIFNNDGEKLCEGNKIITEVLVEDFKENEVGLNNGDDLLKSFISPVPISQNHTSKEDAHLAKTENIEEDLLSDQLNALHIFQNGNTKTPVNQIIKSNILNSSSGNRESSIEKTPLPVNKLDIYIDEKIFTEDIETISNSGKIIVKKKSNLFNGNLDPLPSPLGQEQYSPNSSKLDDSYYEDTILDESMDLMADVEHSEIKEENILEEDLYDDEVKISYKENMIPSVENVDEHILEVEDDDKSETKVELKMEANVNAKLDNTDEINDTMDFDYNERNIENELINLVQEESISPVSNEEILNDKQELSMLNYDKVLQLNEITEDDIKENVSRDTNMENKIKSNRCNEMAENIEYHQKKSQSEDILDDILFCCGQKEKEVEKVKDVLEILKKLVSENPSDVEIRAPEIFEAIFHLLNEPSVIF</sequence>
<evidence type="ECO:0000259" key="7">
    <source>
        <dbReference type="Pfam" id="PF12348"/>
    </source>
</evidence>
<comment type="subcellular location">
    <subcellularLocation>
        <location evidence="1">Cytoplasm</location>
        <location evidence="1">Cytoskeleton</location>
        <location evidence="1">Spindle</location>
    </subcellularLocation>
</comment>
<evidence type="ECO:0000256" key="4">
    <source>
        <dbReference type="ARBA" id="ARBA00022701"/>
    </source>
</evidence>
<feature type="region of interest" description="Disordered" evidence="6">
    <location>
        <begin position="879"/>
        <end position="899"/>
    </location>
</feature>
<proteinExistence type="inferred from homology"/>
<feature type="compositionally biased region" description="Polar residues" evidence="6">
    <location>
        <begin position="224"/>
        <end position="237"/>
    </location>
</feature>
<dbReference type="Gene3D" id="1.25.10.10">
    <property type="entry name" value="Leucine-rich Repeat Variant"/>
    <property type="match status" value="2"/>
</dbReference>
<dbReference type="GO" id="GO:0000226">
    <property type="term" value="P:microtubule cytoskeleton organization"/>
    <property type="evidence" value="ECO:0007669"/>
    <property type="project" value="UniProtKB-ARBA"/>
</dbReference>
<feature type="region of interest" description="Disordered" evidence="6">
    <location>
        <begin position="316"/>
        <end position="364"/>
    </location>
</feature>
<evidence type="ECO:0000256" key="6">
    <source>
        <dbReference type="SAM" id="MobiDB-lite"/>
    </source>
</evidence>
<keyword evidence="5" id="KW-0498">Mitosis</keyword>
<evidence type="ECO:0000313" key="8">
    <source>
        <dbReference type="EMBL" id="KAJ3215562.1"/>
    </source>
</evidence>
<evidence type="ECO:0000313" key="9">
    <source>
        <dbReference type="Proteomes" id="UP001211065"/>
    </source>
</evidence>
<feature type="region of interest" description="Disordered" evidence="6">
    <location>
        <begin position="202"/>
        <end position="267"/>
    </location>
</feature>
<feature type="compositionally biased region" description="Polar residues" evidence="6">
    <location>
        <begin position="326"/>
        <end position="339"/>
    </location>
</feature>
<comment type="similarity">
    <text evidence="2">Belongs to the CLASP family.</text>
</comment>
<dbReference type="SUPFAM" id="SSF48371">
    <property type="entry name" value="ARM repeat"/>
    <property type="match status" value="1"/>
</dbReference>
<evidence type="ECO:0000256" key="2">
    <source>
        <dbReference type="ARBA" id="ARBA00009549"/>
    </source>
</evidence>
<accession>A0AAD5TY27</accession>
<keyword evidence="4" id="KW-0493">Microtubule</keyword>
<keyword evidence="3" id="KW-0132">Cell division</keyword>
<dbReference type="PANTHER" id="PTHR21567">
    <property type="entry name" value="CLASP"/>
    <property type="match status" value="1"/>
</dbReference>
<dbReference type="EMBL" id="JADGJW010000535">
    <property type="protein sequence ID" value="KAJ3215562.1"/>
    <property type="molecule type" value="Genomic_DNA"/>
</dbReference>
<feature type="domain" description="CLASP N-terminal" evidence="7">
    <location>
        <begin position="1"/>
        <end position="173"/>
    </location>
</feature>
<organism evidence="8 9">
    <name type="scientific">Clydaea vesicula</name>
    <dbReference type="NCBI Taxonomy" id="447962"/>
    <lineage>
        <taxon>Eukaryota</taxon>
        <taxon>Fungi</taxon>
        <taxon>Fungi incertae sedis</taxon>
        <taxon>Chytridiomycota</taxon>
        <taxon>Chytridiomycota incertae sedis</taxon>
        <taxon>Chytridiomycetes</taxon>
        <taxon>Lobulomycetales</taxon>
        <taxon>Lobulomycetaceae</taxon>
        <taxon>Clydaea</taxon>
    </lineage>
</organism>
<dbReference type="InterPro" id="IPR016024">
    <property type="entry name" value="ARM-type_fold"/>
</dbReference>
<evidence type="ECO:0000256" key="1">
    <source>
        <dbReference type="ARBA" id="ARBA00004186"/>
    </source>
</evidence>